<comment type="caution">
    <text evidence="3">The sequence shown here is derived from an EMBL/GenBank/DDBJ whole genome shotgun (WGS) entry which is preliminary data.</text>
</comment>
<evidence type="ECO:0000313" key="4">
    <source>
        <dbReference type="Proteomes" id="UP000470446"/>
    </source>
</evidence>
<accession>A0A7K3PM44</accession>
<sequence length="528" mass="57573">MSDFDAIDSLLDAVGPQAELPPCDVRRELRERARLSKAQVARALGVSPSTLSGWESGRDPSGEIRTKYAYLLDGLNAKLATETETETGPETETETAPAAEQPVTSGTAATVTPLSSPDLGQDEDGDDVELLVAPEPCVLCGHPAGQRVAGFAQHLTPADCRPTATGAPAAPPAGQPTAHTSKAPLRTTRPARATERSKGPARHALLETSGPVDLIREAVQGALAEHRGDVDAATAALVKRAIPDAMRLLDETRKGARYDVIAHPWIPDILKKQTARGADQIWEARPKWTRHELPPGRHQVTALDINGAYLSALKTHLPLGQLEHSTGLAHDRRRSGVHLITPPEWEHQAVLPNPIGQRDEPGPLWVTEPTLRLLLRLSGPKHQLCEPPQIHESYTSGATENLLEKFRIALKDARDTAIEQGDTVTLEYVKAMYSKFVSTMGESNYNRELYRPDWMHLIRSQAFANLWLKALKAHDEGLAVVRAMGTDELHVIGDWRRVFAEGRAVTEVKVKDTYTAGTDAAEHEDEGE</sequence>
<dbReference type="SUPFAM" id="SSF47413">
    <property type="entry name" value="lambda repressor-like DNA-binding domains"/>
    <property type="match status" value="1"/>
</dbReference>
<dbReference type="Proteomes" id="UP000470446">
    <property type="component" value="Unassembled WGS sequence"/>
</dbReference>
<dbReference type="CDD" id="cd00093">
    <property type="entry name" value="HTH_XRE"/>
    <property type="match status" value="1"/>
</dbReference>
<protein>
    <submittedName>
        <fullName evidence="3">Helix-turn-helix transcriptional regulator</fullName>
    </submittedName>
</protein>
<proteinExistence type="predicted"/>
<reference evidence="3 4" key="1">
    <citation type="submission" date="2020-01" db="EMBL/GenBank/DDBJ databases">
        <title>Insect and environment-associated Actinomycetes.</title>
        <authorList>
            <person name="Currrie C."/>
            <person name="Chevrette M."/>
            <person name="Carlson C."/>
            <person name="Stubbendieck R."/>
            <person name="Wendt-Pienkowski E."/>
        </authorList>
    </citation>
    <scope>NUCLEOTIDE SEQUENCE [LARGE SCALE GENOMIC DNA]</scope>
    <source>
        <strain evidence="3 4">SID14163</strain>
    </source>
</reference>
<gene>
    <name evidence="3" type="ORF">G3I32_19675</name>
</gene>
<dbReference type="AlphaFoldDB" id="A0A7K3PM44"/>
<feature type="domain" description="HTH cro/C1-type" evidence="2">
    <location>
        <begin position="27"/>
        <end position="63"/>
    </location>
</feature>
<feature type="region of interest" description="Disordered" evidence="1">
    <location>
        <begin position="81"/>
        <end position="125"/>
    </location>
</feature>
<evidence type="ECO:0000313" key="3">
    <source>
        <dbReference type="EMBL" id="NEB11030.1"/>
    </source>
</evidence>
<evidence type="ECO:0000256" key="1">
    <source>
        <dbReference type="SAM" id="MobiDB-lite"/>
    </source>
</evidence>
<dbReference type="InterPro" id="IPR010982">
    <property type="entry name" value="Lambda_DNA-bd_dom_sf"/>
</dbReference>
<dbReference type="EMBL" id="JAAGMA010000525">
    <property type="protein sequence ID" value="NEB11030.1"/>
    <property type="molecule type" value="Genomic_DNA"/>
</dbReference>
<organism evidence="3 4">
    <name type="scientific">Streptomyces coelicoflavus</name>
    <dbReference type="NCBI Taxonomy" id="285562"/>
    <lineage>
        <taxon>Bacteria</taxon>
        <taxon>Bacillati</taxon>
        <taxon>Actinomycetota</taxon>
        <taxon>Actinomycetes</taxon>
        <taxon>Kitasatosporales</taxon>
        <taxon>Streptomycetaceae</taxon>
        <taxon>Streptomyces</taxon>
    </lineage>
</organism>
<dbReference type="RefSeq" id="WP_164246270.1">
    <property type="nucleotide sequence ID" value="NZ_JAAGMA010000525.1"/>
</dbReference>
<evidence type="ECO:0000259" key="2">
    <source>
        <dbReference type="PROSITE" id="PS50943"/>
    </source>
</evidence>
<feature type="compositionally biased region" description="Acidic residues" evidence="1">
    <location>
        <begin position="83"/>
        <end position="93"/>
    </location>
</feature>
<dbReference type="InterPro" id="IPR001387">
    <property type="entry name" value="Cro/C1-type_HTH"/>
</dbReference>
<dbReference type="GO" id="GO:0003677">
    <property type="term" value="F:DNA binding"/>
    <property type="evidence" value="ECO:0007669"/>
    <property type="project" value="InterPro"/>
</dbReference>
<dbReference type="Gene3D" id="1.10.260.40">
    <property type="entry name" value="lambda repressor-like DNA-binding domains"/>
    <property type="match status" value="1"/>
</dbReference>
<feature type="compositionally biased region" description="Polar residues" evidence="1">
    <location>
        <begin position="102"/>
        <end position="115"/>
    </location>
</feature>
<dbReference type="PROSITE" id="PS50943">
    <property type="entry name" value="HTH_CROC1"/>
    <property type="match status" value="1"/>
</dbReference>
<dbReference type="Pfam" id="PF13560">
    <property type="entry name" value="HTH_31"/>
    <property type="match status" value="1"/>
</dbReference>
<feature type="region of interest" description="Disordered" evidence="1">
    <location>
        <begin position="162"/>
        <end position="209"/>
    </location>
</feature>
<name>A0A7K3PM44_9ACTN</name>
<dbReference type="SMART" id="SM00530">
    <property type="entry name" value="HTH_XRE"/>
    <property type="match status" value="1"/>
</dbReference>